<comment type="caution">
    <text evidence="2">The sequence shown here is derived from an EMBL/GenBank/DDBJ whole genome shotgun (WGS) entry which is preliminary data.</text>
</comment>
<dbReference type="InterPro" id="IPR003903">
    <property type="entry name" value="UIM_dom"/>
</dbReference>
<dbReference type="PANTHER" id="PTHR14464:SF4">
    <property type="entry name" value="EXONUCLEASE V"/>
    <property type="match status" value="1"/>
</dbReference>
<dbReference type="GO" id="GO:0005634">
    <property type="term" value="C:nucleus"/>
    <property type="evidence" value="ECO:0007669"/>
    <property type="project" value="TreeGrafter"/>
</dbReference>
<dbReference type="EMBL" id="JARKIF010000005">
    <property type="protein sequence ID" value="KAJ7638348.1"/>
    <property type="molecule type" value="Genomic_DNA"/>
</dbReference>
<dbReference type="InterPro" id="IPR019190">
    <property type="entry name" value="EXOV"/>
</dbReference>
<comment type="similarity">
    <text evidence="1">Belongs to the EXO5 family.</text>
</comment>
<organism evidence="2 3">
    <name type="scientific">Roridomyces roridus</name>
    <dbReference type="NCBI Taxonomy" id="1738132"/>
    <lineage>
        <taxon>Eukaryota</taxon>
        <taxon>Fungi</taxon>
        <taxon>Dikarya</taxon>
        <taxon>Basidiomycota</taxon>
        <taxon>Agaricomycotina</taxon>
        <taxon>Agaricomycetes</taxon>
        <taxon>Agaricomycetidae</taxon>
        <taxon>Agaricales</taxon>
        <taxon>Marasmiineae</taxon>
        <taxon>Mycenaceae</taxon>
        <taxon>Roridomyces</taxon>
    </lineage>
</organism>
<dbReference type="PROSITE" id="PS50330">
    <property type="entry name" value="UIM"/>
    <property type="match status" value="1"/>
</dbReference>
<keyword evidence="2" id="KW-0269">Exonuclease</keyword>
<protein>
    <submittedName>
        <fullName evidence="2">Exonuclease V</fullName>
    </submittedName>
</protein>
<gene>
    <name evidence="2" type="ORF">FB45DRAFT_1023148</name>
</gene>
<keyword evidence="2" id="KW-0540">Nuclease</keyword>
<sequence length="482" mass="54589">MAEGPGPDEFDDFDDFSGLTQEEFARLDAVVLTGLESLPPSGLPLVEIEIDRSDEPSTEPSPIEKCEVQVDYGLRQKRSRRLTDRPPSFRGSSGKEIVVQQDVAAKNDKTTKRGRFIHKELELELVSPGEIIEIKAATREDQWALRLFNLLSSLVSLMVQRCAREITVFGVVHGVVVVGIISPRLGPNAPQIRLSLPQSERSAALRPSDEVSAAPQHTLRVIDTKTRRVDSMPSDEDAEPARLQLMIYRRFLTTLLDMSTPFDYATFFAHLHLDPSAPFSHDFRSQMAELVPDMAPTCLFDVATLLRTRITELGIPPVDETMQIVYRSQNKYLLRPKPRATHTREEDELAMAIQMSLQEGFDTDLANALRMSLLDRSVEAPEALPGEFGRLRVVNQRAGQHQDGRPQMSTETEAKIIGTKEFPNNDAMLDEFLDSALQWWQGTRKARGVSVRQTNRCYSCEYHNDCEWREEKAEEWRQRKAV</sequence>
<evidence type="ECO:0000313" key="2">
    <source>
        <dbReference type="EMBL" id="KAJ7638348.1"/>
    </source>
</evidence>
<accession>A0AAD7C3Q5</accession>
<dbReference type="Proteomes" id="UP001221142">
    <property type="component" value="Unassembled WGS sequence"/>
</dbReference>
<dbReference type="Pfam" id="PF09810">
    <property type="entry name" value="Exo5"/>
    <property type="match status" value="1"/>
</dbReference>
<dbReference type="PANTHER" id="PTHR14464">
    <property type="entry name" value="EXONUCLEASE V"/>
    <property type="match status" value="1"/>
</dbReference>
<dbReference type="AlphaFoldDB" id="A0AAD7C3Q5"/>
<name>A0AAD7C3Q5_9AGAR</name>
<reference evidence="2" key="1">
    <citation type="submission" date="2023-03" db="EMBL/GenBank/DDBJ databases">
        <title>Massive genome expansion in bonnet fungi (Mycena s.s.) driven by repeated elements and novel gene families across ecological guilds.</title>
        <authorList>
            <consortium name="Lawrence Berkeley National Laboratory"/>
            <person name="Harder C.B."/>
            <person name="Miyauchi S."/>
            <person name="Viragh M."/>
            <person name="Kuo A."/>
            <person name="Thoen E."/>
            <person name="Andreopoulos B."/>
            <person name="Lu D."/>
            <person name="Skrede I."/>
            <person name="Drula E."/>
            <person name="Henrissat B."/>
            <person name="Morin E."/>
            <person name="Kohler A."/>
            <person name="Barry K."/>
            <person name="LaButti K."/>
            <person name="Morin E."/>
            <person name="Salamov A."/>
            <person name="Lipzen A."/>
            <person name="Mereny Z."/>
            <person name="Hegedus B."/>
            <person name="Baldrian P."/>
            <person name="Stursova M."/>
            <person name="Weitz H."/>
            <person name="Taylor A."/>
            <person name="Grigoriev I.V."/>
            <person name="Nagy L.G."/>
            <person name="Martin F."/>
            <person name="Kauserud H."/>
        </authorList>
    </citation>
    <scope>NUCLEOTIDE SEQUENCE</scope>
    <source>
        <strain evidence="2">9284</strain>
    </source>
</reference>
<evidence type="ECO:0000313" key="3">
    <source>
        <dbReference type="Proteomes" id="UP001221142"/>
    </source>
</evidence>
<dbReference type="GO" id="GO:0045145">
    <property type="term" value="F:single-stranded DNA 5'-3' DNA exonuclease activity"/>
    <property type="evidence" value="ECO:0007669"/>
    <property type="project" value="InterPro"/>
</dbReference>
<keyword evidence="2" id="KW-0378">Hydrolase</keyword>
<keyword evidence="3" id="KW-1185">Reference proteome</keyword>
<dbReference type="GO" id="GO:0005739">
    <property type="term" value="C:mitochondrion"/>
    <property type="evidence" value="ECO:0007669"/>
    <property type="project" value="TreeGrafter"/>
</dbReference>
<dbReference type="GO" id="GO:0036297">
    <property type="term" value="P:interstrand cross-link repair"/>
    <property type="evidence" value="ECO:0007669"/>
    <property type="project" value="TreeGrafter"/>
</dbReference>
<evidence type="ECO:0000256" key="1">
    <source>
        <dbReference type="ARBA" id="ARBA00009797"/>
    </source>
</evidence>
<proteinExistence type="inferred from homology"/>